<feature type="domain" description="RNA polymerase sigma-70 region 2" evidence="7">
    <location>
        <begin position="26"/>
        <end position="93"/>
    </location>
</feature>
<organism evidence="8 9">
    <name type="scientific">Saccharothrix variisporea</name>
    <dbReference type="NCBI Taxonomy" id="543527"/>
    <lineage>
        <taxon>Bacteria</taxon>
        <taxon>Bacillati</taxon>
        <taxon>Actinomycetota</taxon>
        <taxon>Actinomycetes</taxon>
        <taxon>Pseudonocardiales</taxon>
        <taxon>Pseudonocardiaceae</taxon>
        <taxon>Saccharothrix</taxon>
    </lineage>
</organism>
<dbReference type="Gene3D" id="1.10.10.10">
    <property type="entry name" value="Winged helix-like DNA-binding domain superfamily/Winged helix DNA-binding domain"/>
    <property type="match status" value="1"/>
</dbReference>
<dbReference type="RefSeq" id="WP_246030008.1">
    <property type="nucleotide sequence ID" value="NZ_JBIUBA010000054.1"/>
</dbReference>
<dbReference type="InterPro" id="IPR036388">
    <property type="entry name" value="WH-like_DNA-bd_sf"/>
</dbReference>
<comment type="similarity">
    <text evidence="1">Belongs to the sigma-70 factor family. ECF subfamily.</text>
</comment>
<sequence>MTPASPIAALVDAAAEGDQRAWNEIVDRYTPLVLAVIYKHRLRPADAADVNQTLWLRLVEQIGRLRDPEALPGWISTTTRNECLRMLRLQQRTQPFDPVADEEQAGSVDVVADLDEEIEAAQRRQALRDGFRLLSEQCRELLARLMTDPPPSYAKVSEQLAMPVGSIGPTRIRCLDKLRKTPAVLRFLDPRPPAPAKSGSAAGPGNAASPGNPARSGNAANARSAASAAGTAGTANAASTANAAGRGAGGAAGRGSASSGVAGAARGRGGGGVRGDA</sequence>
<evidence type="ECO:0000313" key="8">
    <source>
        <dbReference type="EMBL" id="RKT73552.1"/>
    </source>
</evidence>
<evidence type="ECO:0000256" key="6">
    <source>
        <dbReference type="SAM" id="MobiDB-lite"/>
    </source>
</evidence>
<keyword evidence="2" id="KW-0805">Transcription regulation</keyword>
<dbReference type="EMBL" id="RBXR01000001">
    <property type="protein sequence ID" value="RKT73552.1"/>
    <property type="molecule type" value="Genomic_DNA"/>
</dbReference>
<name>A0A495XHR2_9PSEU</name>
<dbReference type="SUPFAM" id="SSF88946">
    <property type="entry name" value="Sigma2 domain of RNA polymerase sigma factors"/>
    <property type="match status" value="1"/>
</dbReference>
<dbReference type="GO" id="GO:0003677">
    <property type="term" value="F:DNA binding"/>
    <property type="evidence" value="ECO:0007669"/>
    <property type="project" value="UniProtKB-KW"/>
</dbReference>
<dbReference type="InterPro" id="IPR039425">
    <property type="entry name" value="RNA_pol_sigma-70-like"/>
</dbReference>
<feature type="region of interest" description="Disordered" evidence="6">
    <location>
        <begin position="187"/>
        <end position="277"/>
    </location>
</feature>
<keyword evidence="9" id="KW-1185">Reference proteome</keyword>
<dbReference type="PANTHER" id="PTHR43133">
    <property type="entry name" value="RNA POLYMERASE ECF-TYPE SIGMA FACTO"/>
    <property type="match status" value="1"/>
</dbReference>
<evidence type="ECO:0000259" key="7">
    <source>
        <dbReference type="Pfam" id="PF04542"/>
    </source>
</evidence>
<feature type="compositionally biased region" description="Low complexity" evidence="6">
    <location>
        <begin position="196"/>
        <end position="245"/>
    </location>
</feature>
<dbReference type="AlphaFoldDB" id="A0A495XHR2"/>
<evidence type="ECO:0000256" key="3">
    <source>
        <dbReference type="ARBA" id="ARBA00023082"/>
    </source>
</evidence>
<dbReference type="Proteomes" id="UP000272729">
    <property type="component" value="Unassembled WGS sequence"/>
</dbReference>
<dbReference type="InterPro" id="IPR013324">
    <property type="entry name" value="RNA_pol_sigma_r3/r4-like"/>
</dbReference>
<dbReference type="SUPFAM" id="SSF88659">
    <property type="entry name" value="Sigma3 and sigma4 domains of RNA polymerase sigma factors"/>
    <property type="match status" value="1"/>
</dbReference>
<dbReference type="Gene3D" id="1.10.1740.10">
    <property type="match status" value="1"/>
</dbReference>
<dbReference type="PANTHER" id="PTHR43133:SF8">
    <property type="entry name" value="RNA POLYMERASE SIGMA FACTOR HI_1459-RELATED"/>
    <property type="match status" value="1"/>
</dbReference>
<evidence type="ECO:0000256" key="4">
    <source>
        <dbReference type="ARBA" id="ARBA00023125"/>
    </source>
</evidence>
<feature type="compositionally biased region" description="Gly residues" evidence="6">
    <location>
        <begin position="266"/>
        <end position="277"/>
    </location>
</feature>
<evidence type="ECO:0000313" key="9">
    <source>
        <dbReference type="Proteomes" id="UP000272729"/>
    </source>
</evidence>
<keyword evidence="5" id="KW-0804">Transcription</keyword>
<protein>
    <submittedName>
        <fullName evidence="8">RNA polymerase sigma factor (Sigma-70 family)</fullName>
    </submittedName>
</protein>
<dbReference type="Pfam" id="PF04542">
    <property type="entry name" value="Sigma70_r2"/>
    <property type="match status" value="1"/>
</dbReference>
<dbReference type="GO" id="GO:0006352">
    <property type="term" value="P:DNA-templated transcription initiation"/>
    <property type="evidence" value="ECO:0007669"/>
    <property type="project" value="InterPro"/>
</dbReference>
<keyword evidence="3" id="KW-0731">Sigma factor</keyword>
<dbReference type="InterPro" id="IPR013325">
    <property type="entry name" value="RNA_pol_sigma_r2"/>
</dbReference>
<dbReference type="InterPro" id="IPR007627">
    <property type="entry name" value="RNA_pol_sigma70_r2"/>
</dbReference>
<keyword evidence="4" id="KW-0238">DNA-binding</keyword>
<accession>A0A495XHR2</accession>
<evidence type="ECO:0000256" key="5">
    <source>
        <dbReference type="ARBA" id="ARBA00023163"/>
    </source>
</evidence>
<proteinExistence type="inferred from homology"/>
<evidence type="ECO:0000256" key="1">
    <source>
        <dbReference type="ARBA" id="ARBA00010641"/>
    </source>
</evidence>
<dbReference type="InterPro" id="IPR014284">
    <property type="entry name" value="RNA_pol_sigma-70_dom"/>
</dbReference>
<reference evidence="8 9" key="1">
    <citation type="submission" date="2018-10" db="EMBL/GenBank/DDBJ databases">
        <title>Sequencing the genomes of 1000 actinobacteria strains.</title>
        <authorList>
            <person name="Klenk H.-P."/>
        </authorList>
    </citation>
    <scope>NUCLEOTIDE SEQUENCE [LARGE SCALE GENOMIC DNA]</scope>
    <source>
        <strain evidence="8 9">DSM 43911</strain>
    </source>
</reference>
<evidence type="ECO:0000256" key="2">
    <source>
        <dbReference type="ARBA" id="ARBA00023015"/>
    </source>
</evidence>
<dbReference type="GO" id="GO:0016987">
    <property type="term" value="F:sigma factor activity"/>
    <property type="evidence" value="ECO:0007669"/>
    <property type="project" value="UniProtKB-KW"/>
</dbReference>
<feature type="compositionally biased region" description="Low complexity" evidence="6">
    <location>
        <begin position="254"/>
        <end position="265"/>
    </location>
</feature>
<comment type="caution">
    <text evidence="8">The sequence shown here is derived from an EMBL/GenBank/DDBJ whole genome shotgun (WGS) entry which is preliminary data.</text>
</comment>
<gene>
    <name evidence="8" type="ORF">DFJ66_6889</name>
</gene>
<dbReference type="NCBIfam" id="TIGR02937">
    <property type="entry name" value="sigma70-ECF"/>
    <property type="match status" value="1"/>
</dbReference>